<keyword evidence="2" id="KW-1185">Reference proteome</keyword>
<dbReference type="EMBL" id="LFMI01000445">
    <property type="protein sequence ID" value="OTA03794.1"/>
    <property type="molecule type" value="Genomic_DNA"/>
</dbReference>
<comment type="caution">
    <text evidence="1">The sequence shown here is derived from an EMBL/GenBank/DDBJ whole genome shotgun (WGS) entry which is preliminary data.</text>
</comment>
<sequence>MPANGTRSAQQFVPPRLAGPMHSTAPCPYQQGMSNAHQRTYQRRSLGARGDASLPWPARRYRPAPPHCVSRQVRSLLPPRAQVENPPNLQTPGLAVPPLDPVYVGPGRVDWPEAAMEPSLWKATGTLEGEMAFQSQAHARATHAKCPAWRWDLRVVFYHKGSLQCMVP</sequence>
<evidence type="ECO:0000313" key="2">
    <source>
        <dbReference type="Proteomes" id="UP000219286"/>
    </source>
</evidence>
<proteinExistence type="predicted"/>
<dbReference type="AlphaFoldDB" id="A0A2H2ZX45"/>
<protein>
    <submittedName>
        <fullName evidence="1">Uncharacterized protein</fullName>
    </submittedName>
</protein>
<dbReference type="Proteomes" id="UP000219286">
    <property type="component" value="Unassembled WGS sequence"/>
</dbReference>
<reference evidence="1 2" key="1">
    <citation type="journal article" date="2015" name="Genome Announc.">
        <title>Genome sequence and annotation of Trichoderma parareesei, the ancestor of the cellulase producer Trichoderma reesei.</title>
        <authorList>
            <person name="Yang D."/>
            <person name="Pomraning K."/>
            <person name="Kopchinskiy A."/>
            <person name="Karimi Aghcheh R."/>
            <person name="Atanasova L."/>
            <person name="Chenthamara K."/>
            <person name="Baker S.E."/>
            <person name="Zhang R."/>
            <person name="Shen Q."/>
            <person name="Freitag M."/>
            <person name="Kubicek C.P."/>
            <person name="Druzhinina I.S."/>
        </authorList>
    </citation>
    <scope>NUCLEOTIDE SEQUENCE [LARGE SCALE GENOMIC DNA]</scope>
    <source>
        <strain evidence="1 2">CBS 125925</strain>
    </source>
</reference>
<gene>
    <name evidence="1" type="ORF">A9Z42_0042890</name>
</gene>
<organism evidence="1 2">
    <name type="scientific">Trichoderma parareesei</name>
    <name type="common">Filamentous fungus</name>
    <dbReference type="NCBI Taxonomy" id="858221"/>
    <lineage>
        <taxon>Eukaryota</taxon>
        <taxon>Fungi</taxon>
        <taxon>Dikarya</taxon>
        <taxon>Ascomycota</taxon>
        <taxon>Pezizomycotina</taxon>
        <taxon>Sordariomycetes</taxon>
        <taxon>Hypocreomycetidae</taxon>
        <taxon>Hypocreales</taxon>
        <taxon>Hypocreaceae</taxon>
        <taxon>Trichoderma</taxon>
    </lineage>
</organism>
<name>A0A2H2ZX45_TRIPA</name>
<accession>A0A2H2ZX45</accession>
<evidence type="ECO:0000313" key="1">
    <source>
        <dbReference type="EMBL" id="OTA03794.1"/>
    </source>
</evidence>